<feature type="region of interest" description="Disordered" evidence="2">
    <location>
        <begin position="1227"/>
        <end position="1284"/>
    </location>
</feature>
<proteinExistence type="predicted"/>
<name>A0AA46SCA4_9NOCA</name>
<evidence type="ECO:0000259" key="3">
    <source>
        <dbReference type="Pfam" id="PF10145"/>
    </source>
</evidence>
<feature type="region of interest" description="Disordered" evidence="2">
    <location>
        <begin position="1599"/>
        <end position="1636"/>
    </location>
</feature>
<feature type="compositionally biased region" description="Basic and acidic residues" evidence="2">
    <location>
        <begin position="1255"/>
        <end position="1267"/>
    </location>
</feature>
<evidence type="ECO:0000256" key="1">
    <source>
        <dbReference type="ARBA" id="ARBA00022612"/>
    </source>
</evidence>
<dbReference type="SUPFAM" id="SSF54001">
    <property type="entry name" value="Cysteine proteinases"/>
    <property type="match status" value="1"/>
</dbReference>
<dbReference type="Proteomes" id="UP001163947">
    <property type="component" value="Chromosome"/>
</dbReference>
<dbReference type="InterPro" id="IPR010090">
    <property type="entry name" value="Phage_tape_meas"/>
</dbReference>
<dbReference type="InterPro" id="IPR038765">
    <property type="entry name" value="Papain-like_cys_pep_sf"/>
</dbReference>
<dbReference type="RefSeq" id="WP_263507400.1">
    <property type="nucleotide sequence ID" value="NZ_CP106982.1"/>
</dbReference>
<sequence>MAGGRIDIEVAPDLKQFPAQLESGMRGALGVASKVGGLLGVAVGATAATQAVLDIGNSFTNELNTMQAVSQATAEQMKAVSEAAQGLGNDSSIADASAADAAAAMTELAKGGFSVDEAMAAARGTLQLAAAAQIGAADAATIQSKALQAFGLDASYAATAADVLANGANASSAEITEIAFGLQQAGSVANSFGVSLEDTVAGLGLLANAGIAGSDAGTLLKTTLLSLTDQSNPAQGAIEDLGLSVYDATGKFVGFRSLFEQLQTASENMTPEMYQAATATLFGSDAMRLASVAAEQGVEGWDAMREAVEREGAAAEVAAAKTQGLPGAMSAVQNSAEGLAIAVYDVIDGPLESLATKGAEFITQATPAIVDGFTTVIGVAGDVGSALMPVVDVLGDVGSAFLDMPASVQVAVGALAAVKGFGIDDKISSWVDSASEPFRNFAEQMDSVRLAMAEARLEQDMPELESNTFEGQLDEVNTLLEENEEQISDVAAAWATMEARSPAVARMGDAYRGVTARTGEFAQRQREAAGESGRFVGAMRNAGAAASVFGGRVTGVAAAGLSGMKSAVGGVVGALGGPFMVGLAAASMAITELVSAAQRVKDAERAWAEYGTAVSDTNGKLREALDASNGVVDEGVTAVMTERVDLLRNTSQRLADDAPGLWGKFGAAAAAGWDLLDGSMDGAALKSTRTAEQLSDDGARIVAAMDATGLSSQELGAIVSGNASEFAEFTTRLTNAGGESAYLAAELIKMRGEFLESQSAAGQVGAAIEKIEDKAVGAADGVDQLTNAVGRLRDENRTAEEAQKAVTMALDGLLRAMSEGDAVIDEATGKIDLSTTAGVRLDDAMKRVASAWDEAGAAARTSAEEQNMSQEDVQAAVDAAQAEVREQFIDTMVEAGRTRAEAEALANIFLTWPTTAETEIVVHDQAAREAIERFIRENQGRTIGVYVDAITGSGVPDNPAVSRPPVDANGNVRDRSLEDLLLPGNAIGGKLPTTGPGTEITDGIFAIGPNGLPMARVNGGEWVVNDVMSDRYDRELAMINAGTFPKLPGFETGGRIAVNRAVDFLRPESGKDYQYGGVGNPSWDCSGYVSAAYAMLTGRDPYQRWFTTESDFNGLGFKSGSGPSSALNIGVMRGGGGMYSHMAGTVAGIPFESSSSGVVFGTGTQGAADPSLPLKWYLPVSAFVPPGDDTYTGGRYDRRVERNRETWDEQDELKLDSARIAVQQAIEDRDKALNDPKKSQADKDQAENKVAQAEAKVRELEGKKRTAEAGVAVSPSAPELSSNLSDEELRMRRLERSVDEARWDRNDVYADPDATQYERDEADDKLQAAINALREEQEEQRDEIAPPAPALQGRMTDDQIRLVELEQAVKEAEKERNAVYADPRSTDDDRLAADLDLQKALNARDEGRKGKSGSGSGSGVKSIGAVGLELAETFAGGILETFGLEDSPVGFLPKLLFGSGDIGGPLLKGIGTTGIPAMIAQQQQVGPTIPPSFSQEELAMQGPVAPGSPGWIEELINTLRVPAVLRDAGGPLPHGMAGLNLSGETEWVQTAEDKRRYDRDMRELAALRAASISGLNSDLAAEIRDLAHITRSVAAQPRSNDTINNYGMDPDKVTRNLERHQRRRSLAMQRSGGFGR</sequence>
<accession>A0AA46SCA4</accession>
<dbReference type="PANTHER" id="PTHR37813:SF1">
    <property type="entry name" value="FELS-2 PROPHAGE PROTEIN"/>
    <property type="match status" value="1"/>
</dbReference>
<dbReference type="EMBL" id="CP106982">
    <property type="protein sequence ID" value="UYF92434.1"/>
    <property type="molecule type" value="Genomic_DNA"/>
</dbReference>
<evidence type="ECO:0000256" key="2">
    <source>
        <dbReference type="SAM" id="MobiDB-lite"/>
    </source>
</evidence>
<dbReference type="Pfam" id="PF10145">
    <property type="entry name" value="PhageMin_Tail"/>
    <property type="match status" value="1"/>
</dbReference>
<feature type="compositionally biased region" description="Basic and acidic residues" evidence="2">
    <location>
        <begin position="1227"/>
        <end position="1247"/>
    </location>
</feature>
<dbReference type="PANTHER" id="PTHR37813">
    <property type="entry name" value="FELS-2 PROPHAGE PROTEIN"/>
    <property type="match status" value="1"/>
</dbReference>
<keyword evidence="1" id="KW-1188">Viral release from host cell</keyword>
<feature type="domain" description="Phage tail tape measure protein" evidence="3">
    <location>
        <begin position="82"/>
        <end position="283"/>
    </location>
</feature>
<evidence type="ECO:0000313" key="5">
    <source>
        <dbReference type="Proteomes" id="UP001163947"/>
    </source>
</evidence>
<organism evidence="4 5">
    <name type="scientific">Rhodococcus aetherivorans</name>
    <dbReference type="NCBI Taxonomy" id="191292"/>
    <lineage>
        <taxon>Bacteria</taxon>
        <taxon>Bacillati</taxon>
        <taxon>Actinomycetota</taxon>
        <taxon>Actinomycetes</taxon>
        <taxon>Mycobacteriales</taxon>
        <taxon>Nocardiaceae</taxon>
        <taxon>Rhodococcus</taxon>
    </lineage>
</organism>
<dbReference type="GeneID" id="83622414"/>
<dbReference type="NCBIfam" id="TIGR01760">
    <property type="entry name" value="tape_meas_TP901"/>
    <property type="match status" value="1"/>
</dbReference>
<reference evidence="4" key="1">
    <citation type="submission" date="2022-09" db="EMBL/GenBank/DDBJ databases">
        <title>The genome sequence of Rhodococcus aetherivorans N1.</title>
        <authorList>
            <person name="Jiang W."/>
        </authorList>
    </citation>
    <scope>NUCLEOTIDE SEQUENCE</scope>
    <source>
        <strain evidence="4">N1</strain>
    </source>
</reference>
<feature type="compositionally biased region" description="Basic and acidic residues" evidence="2">
    <location>
        <begin position="1609"/>
        <end position="1619"/>
    </location>
</feature>
<gene>
    <name evidence="4" type="ORF">OCS65_18310</name>
</gene>
<protein>
    <submittedName>
        <fullName evidence="4">Phage tail tape measure protein</fullName>
    </submittedName>
</protein>
<evidence type="ECO:0000313" key="4">
    <source>
        <dbReference type="EMBL" id="UYF92434.1"/>
    </source>
</evidence>